<keyword evidence="1" id="KW-0472">Membrane</keyword>
<reference evidence="2" key="1">
    <citation type="journal article" date="2005" name="Environ. Microbiol.">
        <title>Genetic and functional properties of uncultivated thermophilic crenarchaeotes from a subsurface gold mine as revealed by analysis of genome fragments.</title>
        <authorList>
            <person name="Nunoura T."/>
            <person name="Hirayama H."/>
            <person name="Takami H."/>
            <person name="Oida H."/>
            <person name="Nishi S."/>
            <person name="Shimamura S."/>
            <person name="Suzuki Y."/>
            <person name="Inagaki F."/>
            <person name="Takai K."/>
            <person name="Nealson K.H."/>
            <person name="Horikoshi K."/>
        </authorList>
    </citation>
    <scope>NUCLEOTIDE SEQUENCE</scope>
</reference>
<feature type="transmembrane region" description="Helical" evidence="1">
    <location>
        <begin position="30"/>
        <end position="48"/>
    </location>
</feature>
<name>H5SVS8_ACEAU</name>
<evidence type="ECO:0000313" key="2">
    <source>
        <dbReference type="EMBL" id="BAL59711.1"/>
    </source>
</evidence>
<feature type="transmembrane region" description="Helical" evidence="1">
    <location>
        <begin position="7"/>
        <end position="24"/>
    </location>
</feature>
<keyword evidence="1" id="KW-1133">Transmembrane helix</keyword>
<dbReference type="PANTHER" id="PTHR34351:SF1">
    <property type="entry name" value="SLR1927 PROTEIN"/>
    <property type="match status" value="1"/>
</dbReference>
<dbReference type="AlphaFoldDB" id="H5SVS8"/>
<sequence length="259" mass="29143">MFGARRWAFLGSAAFALILVGETLRQGALLVLALPLVCYLAVGFYFALPKIELKAQRRVSDGRVLSGEAVTVRVEVENLGERLEVIELADNVPTVLELRRGSSQKIKSLPAQGKTALEYVVSGVRGLARWQSLSVTVTDTLGLFIKTLELPWESELLIVPTFERLDEILMRPRRTRIFSGQVKARLGGNGHRVLRGERVLSRRRATVHQLEGDCEKRSADRERVRAGARRRRDYSLGRARAQRCLPFNLQEWEGELLAL</sequence>
<gene>
    <name evidence="2" type="ORF">HGMM_OP4C347</name>
</gene>
<protein>
    <submittedName>
        <fullName evidence="2">Hypothetical conserved protein</fullName>
    </submittedName>
</protein>
<keyword evidence="1" id="KW-0812">Transmembrane</keyword>
<proteinExistence type="predicted"/>
<evidence type="ECO:0000256" key="1">
    <source>
        <dbReference type="SAM" id="Phobius"/>
    </source>
</evidence>
<organism evidence="2">
    <name type="scientific">Acetithermum autotrophicum</name>
    <dbReference type="NCBI Taxonomy" id="1446466"/>
    <lineage>
        <taxon>Bacteria</taxon>
        <taxon>Candidatus Bipolaricaulota</taxon>
        <taxon>Candidatus Acetithermum</taxon>
    </lineage>
</organism>
<dbReference type="PANTHER" id="PTHR34351">
    <property type="entry name" value="SLR1927 PROTEIN-RELATED"/>
    <property type="match status" value="1"/>
</dbReference>
<accession>H5SVS8</accession>
<reference evidence="2" key="2">
    <citation type="journal article" date="2012" name="PLoS ONE">
        <title>A Deeply Branching Thermophilic Bacterium with an Ancient Acetyl-CoA Pathway Dominates a Subsurface Ecosystem.</title>
        <authorList>
            <person name="Takami H."/>
            <person name="Noguchi H."/>
            <person name="Takaki Y."/>
            <person name="Uchiyama I."/>
            <person name="Toyoda A."/>
            <person name="Nishi S."/>
            <person name="Chee G.-J."/>
            <person name="Arai W."/>
            <person name="Nunoura T."/>
            <person name="Itoh T."/>
            <person name="Hattori M."/>
            <person name="Takai K."/>
        </authorList>
    </citation>
    <scope>NUCLEOTIDE SEQUENCE</scope>
</reference>
<dbReference type="EMBL" id="AP011803">
    <property type="protein sequence ID" value="BAL59711.1"/>
    <property type="molecule type" value="Genomic_DNA"/>
</dbReference>